<feature type="signal peptide" evidence="5">
    <location>
        <begin position="1"/>
        <end position="26"/>
    </location>
</feature>
<dbReference type="InterPro" id="IPR002037">
    <property type="entry name" value="Glyco_hydro_8"/>
</dbReference>
<dbReference type="GO" id="GO:0005975">
    <property type="term" value="P:carbohydrate metabolic process"/>
    <property type="evidence" value="ECO:0007669"/>
    <property type="project" value="InterPro"/>
</dbReference>
<dbReference type="GO" id="GO:0004553">
    <property type="term" value="F:hydrolase activity, hydrolyzing O-glycosyl compounds"/>
    <property type="evidence" value="ECO:0007669"/>
    <property type="project" value="InterPro"/>
</dbReference>
<proteinExistence type="inferred from homology"/>
<protein>
    <submittedName>
        <fullName evidence="6">Endoglucanase</fullName>
    </submittedName>
</protein>
<organism evidence="6 7">
    <name type="scientific">Curtobacterium flaccumfaciens</name>
    <dbReference type="NCBI Taxonomy" id="2035"/>
    <lineage>
        <taxon>Bacteria</taxon>
        <taxon>Bacillati</taxon>
        <taxon>Actinomycetota</taxon>
        <taxon>Actinomycetes</taxon>
        <taxon>Micrococcales</taxon>
        <taxon>Microbacteriaceae</taxon>
        <taxon>Curtobacterium</taxon>
    </lineage>
</organism>
<evidence type="ECO:0000256" key="5">
    <source>
        <dbReference type="SAM" id="SignalP"/>
    </source>
</evidence>
<dbReference type="SUPFAM" id="SSF48208">
    <property type="entry name" value="Six-hairpin glycosidases"/>
    <property type="match status" value="1"/>
</dbReference>
<keyword evidence="2" id="KW-0378">Hydrolase</keyword>
<feature type="chain" id="PRO_5038635136" evidence="5">
    <location>
        <begin position="27"/>
        <end position="385"/>
    </location>
</feature>
<sequence length="385" mass="40202">MTRRNWIPITAAALAAVLVAGGIAVAAVHPWTSSAPDAGGAATPTSTTPPDGTRSAAQLRTDFLDRYVRDGRVVRTDQGGDTVSEGQAYGLLIAYAAGDRERFGEIWSWTKRHLLTDDLLLAWRWTTDGGVADEQSASDADLDAARALVLAGSAWDVDRYTTAGKTMAAAVLDHETATTDLGRILLPGPWADSEPYRYDASYASPAAYRVLAKATGDERWTELERGSSAVTAAVLDETDLPSDWSQVHADGSVDPMPATGSDTRVLYGYDAMRMPLRYAEACSAADRSLAASIAPTLRRTTQLAAQLDLGGTAVTGDRSALAYTARAAAEQAAGSTGAATKDLERADRTAATTPTYYGDAWAALGATMLTSDVLGGCATAAGGAS</sequence>
<feature type="compositionally biased region" description="Low complexity" evidence="4">
    <location>
        <begin position="34"/>
        <end position="53"/>
    </location>
</feature>
<evidence type="ECO:0000313" key="7">
    <source>
        <dbReference type="Proteomes" id="UP000295764"/>
    </source>
</evidence>
<evidence type="ECO:0000256" key="1">
    <source>
        <dbReference type="ARBA" id="ARBA00009209"/>
    </source>
</evidence>
<reference evidence="6 7" key="1">
    <citation type="submission" date="2019-03" db="EMBL/GenBank/DDBJ databases">
        <title>Genomic analyses of the natural microbiome of Caenorhabditis elegans.</title>
        <authorList>
            <person name="Samuel B."/>
        </authorList>
    </citation>
    <scope>NUCLEOTIDE SEQUENCE [LARGE SCALE GENOMIC DNA]</scope>
    <source>
        <strain evidence="6 7">JUb65</strain>
    </source>
</reference>
<dbReference type="Proteomes" id="UP000295764">
    <property type="component" value="Unassembled WGS sequence"/>
</dbReference>
<name>A0A4R6DMZ4_9MICO</name>
<comment type="similarity">
    <text evidence="1">Belongs to the glycosyl hydrolase 8 (cellulase D) family.</text>
</comment>
<keyword evidence="5" id="KW-0732">Signal</keyword>
<evidence type="ECO:0000256" key="4">
    <source>
        <dbReference type="SAM" id="MobiDB-lite"/>
    </source>
</evidence>
<dbReference type="InterPro" id="IPR012341">
    <property type="entry name" value="6hp_glycosidase-like_sf"/>
</dbReference>
<dbReference type="Gene3D" id="1.50.10.10">
    <property type="match status" value="1"/>
</dbReference>
<dbReference type="OrthoDB" id="525039at2"/>
<evidence type="ECO:0000313" key="6">
    <source>
        <dbReference type="EMBL" id="TDN46271.1"/>
    </source>
</evidence>
<feature type="region of interest" description="Disordered" evidence="4">
    <location>
        <begin position="34"/>
        <end position="55"/>
    </location>
</feature>
<dbReference type="PRINTS" id="PR00735">
    <property type="entry name" value="GLHYDRLASE8"/>
</dbReference>
<keyword evidence="3" id="KW-0326">Glycosidase</keyword>
<dbReference type="Pfam" id="PF01270">
    <property type="entry name" value="Glyco_hydro_8"/>
    <property type="match status" value="1"/>
</dbReference>
<dbReference type="InterPro" id="IPR008928">
    <property type="entry name" value="6-hairpin_glycosidase_sf"/>
</dbReference>
<evidence type="ECO:0000256" key="2">
    <source>
        <dbReference type="ARBA" id="ARBA00022801"/>
    </source>
</evidence>
<gene>
    <name evidence="6" type="ORF">EDF64_101132</name>
</gene>
<dbReference type="AlphaFoldDB" id="A0A4R6DMZ4"/>
<dbReference type="RefSeq" id="WP_133518182.1">
    <property type="nucleotide sequence ID" value="NZ_SNVW01000001.1"/>
</dbReference>
<evidence type="ECO:0000256" key="3">
    <source>
        <dbReference type="ARBA" id="ARBA00023295"/>
    </source>
</evidence>
<dbReference type="EMBL" id="SNVW01000001">
    <property type="protein sequence ID" value="TDN46271.1"/>
    <property type="molecule type" value="Genomic_DNA"/>
</dbReference>
<comment type="caution">
    <text evidence="6">The sequence shown here is derived from an EMBL/GenBank/DDBJ whole genome shotgun (WGS) entry which is preliminary data.</text>
</comment>
<accession>A0A4R6DMZ4</accession>